<keyword evidence="5 7" id="KW-0573">Peptidoglycan synthesis</keyword>
<accession>A0A1Q2LIW6</accession>
<evidence type="ECO:0000256" key="2">
    <source>
        <dbReference type="ARBA" id="ARBA00005992"/>
    </source>
</evidence>
<organism evidence="9 10">
    <name type="scientific">Helicobacter bilis</name>
    <dbReference type="NCBI Taxonomy" id="37372"/>
    <lineage>
        <taxon>Bacteria</taxon>
        <taxon>Pseudomonadati</taxon>
        <taxon>Campylobacterota</taxon>
        <taxon>Epsilonproteobacteria</taxon>
        <taxon>Campylobacterales</taxon>
        <taxon>Helicobacteraceae</taxon>
        <taxon>Helicobacter</taxon>
    </lineage>
</organism>
<dbReference type="PROSITE" id="PS52029">
    <property type="entry name" value="LD_TPASE"/>
    <property type="match status" value="1"/>
</dbReference>
<dbReference type="Gene3D" id="2.40.440.10">
    <property type="entry name" value="L,D-transpeptidase catalytic domain-like"/>
    <property type="match status" value="1"/>
</dbReference>
<keyword evidence="3" id="KW-0808">Transferase</keyword>
<dbReference type="GO" id="GO:0009252">
    <property type="term" value="P:peptidoglycan biosynthetic process"/>
    <property type="evidence" value="ECO:0007669"/>
    <property type="project" value="UniProtKB-UniPathway"/>
</dbReference>
<dbReference type="RefSeq" id="WP_020995528.1">
    <property type="nucleotide sequence ID" value="NZ_CABKOK010000001.1"/>
</dbReference>
<gene>
    <name evidence="9" type="ORF">XJ32_10505</name>
</gene>
<dbReference type="GO" id="GO:0071555">
    <property type="term" value="P:cell wall organization"/>
    <property type="evidence" value="ECO:0007669"/>
    <property type="project" value="UniProtKB-UniRule"/>
</dbReference>
<name>A0A1Q2LIW6_9HELI</name>
<dbReference type="EMBL" id="CP019645">
    <property type="protein sequence ID" value="AQQ60444.1"/>
    <property type="molecule type" value="Genomic_DNA"/>
</dbReference>
<dbReference type="InterPro" id="IPR005490">
    <property type="entry name" value="LD_TPept_cat_dom"/>
</dbReference>
<feature type="domain" description="L,D-TPase catalytic" evidence="8">
    <location>
        <begin position="46"/>
        <end position="185"/>
    </location>
</feature>
<feature type="active site" description="Nucleophile" evidence="7">
    <location>
        <position position="161"/>
    </location>
</feature>
<evidence type="ECO:0000256" key="5">
    <source>
        <dbReference type="ARBA" id="ARBA00022984"/>
    </source>
</evidence>
<dbReference type="KEGG" id="hbl:XJ32_10505"/>
<dbReference type="AlphaFoldDB" id="A0A1Q2LIW6"/>
<keyword evidence="4 7" id="KW-0133">Cell shape</keyword>
<dbReference type="PANTHER" id="PTHR36699:SF1">
    <property type="entry name" value="L,D-TRANSPEPTIDASE YAFK-RELATED"/>
    <property type="match status" value="1"/>
</dbReference>
<dbReference type="UniPathway" id="UPA00219"/>
<evidence type="ECO:0000313" key="9">
    <source>
        <dbReference type="EMBL" id="AQQ60444.1"/>
    </source>
</evidence>
<dbReference type="Pfam" id="PF03734">
    <property type="entry name" value="YkuD"/>
    <property type="match status" value="1"/>
</dbReference>
<keyword evidence="6 7" id="KW-0961">Cell wall biogenesis/degradation</keyword>
<evidence type="ECO:0000256" key="7">
    <source>
        <dbReference type="PROSITE-ProRule" id="PRU01373"/>
    </source>
</evidence>
<feature type="active site" description="Proton donor/acceptor" evidence="7">
    <location>
        <position position="138"/>
    </location>
</feature>
<proteinExistence type="inferred from homology"/>
<dbReference type="InterPro" id="IPR038063">
    <property type="entry name" value="Transpep_catalytic_dom"/>
</dbReference>
<dbReference type="SUPFAM" id="SSF141523">
    <property type="entry name" value="L,D-transpeptidase catalytic domain-like"/>
    <property type="match status" value="1"/>
</dbReference>
<evidence type="ECO:0000259" key="8">
    <source>
        <dbReference type="PROSITE" id="PS52029"/>
    </source>
</evidence>
<dbReference type="CDD" id="cd16913">
    <property type="entry name" value="YkuD_like"/>
    <property type="match status" value="1"/>
</dbReference>
<evidence type="ECO:0000256" key="3">
    <source>
        <dbReference type="ARBA" id="ARBA00022679"/>
    </source>
</evidence>
<comment type="similarity">
    <text evidence="2">Belongs to the YkuD family.</text>
</comment>
<reference evidence="9 10" key="1">
    <citation type="submission" date="2017-02" db="EMBL/GenBank/DDBJ databases">
        <title>Whole genome sequencing of Helicobacter bilis strain AAQJH.</title>
        <authorList>
            <person name="Conlan S."/>
            <person name="Thomas P.J."/>
            <person name="Mullikin J."/>
            <person name="Palmore T.N."/>
            <person name="Frank K.M."/>
            <person name="Segre J.A."/>
        </authorList>
    </citation>
    <scope>NUCLEOTIDE SEQUENCE [LARGE SCALE GENOMIC DNA]</scope>
    <source>
        <strain evidence="9 10">AAQJH</strain>
    </source>
</reference>
<protein>
    <submittedName>
        <fullName evidence="9">Protein erfk</fullName>
    </submittedName>
</protein>
<sequence>MKQSLTKAIIVILLLFCILTLLYQISIATERGQEYPIDLSLKGRVAKIVVHKQKRILELYDDKNKLLKSYPHIALGKNPQGHKEFEGDSKTPEGLYYIDSKNPKSRYFLNLGISYPNKLDIANAKKHNKNAGGDIKIHGLPNGMNIAKELFKQYGDWTDGCIALDNASMKELYEVISINTPIYILP</sequence>
<dbReference type="Proteomes" id="UP000188298">
    <property type="component" value="Chromosome"/>
</dbReference>
<comment type="pathway">
    <text evidence="1 7">Cell wall biogenesis; peptidoglycan biosynthesis.</text>
</comment>
<dbReference type="GO" id="GO:0016740">
    <property type="term" value="F:transferase activity"/>
    <property type="evidence" value="ECO:0007669"/>
    <property type="project" value="UniProtKB-KW"/>
</dbReference>
<evidence type="ECO:0000256" key="4">
    <source>
        <dbReference type="ARBA" id="ARBA00022960"/>
    </source>
</evidence>
<evidence type="ECO:0000256" key="6">
    <source>
        <dbReference type="ARBA" id="ARBA00023316"/>
    </source>
</evidence>
<dbReference type="GO" id="GO:0008360">
    <property type="term" value="P:regulation of cell shape"/>
    <property type="evidence" value="ECO:0007669"/>
    <property type="project" value="UniProtKB-UniRule"/>
</dbReference>
<dbReference type="PANTHER" id="PTHR36699">
    <property type="entry name" value="LD-TRANSPEPTIDASE"/>
    <property type="match status" value="1"/>
</dbReference>
<evidence type="ECO:0000313" key="10">
    <source>
        <dbReference type="Proteomes" id="UP000188298"/>
    </source>
</evidence>
<dbReference type="GO" id="GO:0004180">
    <property type="term" value="F:carboxypeptidase activity"/>
    <property type="evidence" value="ECO:0007669"/>
    <property type="project" value="UniProtKB-ARBA"/>
</dbReference>
<evidence type="ECO:0000256" key="1">
    <source>
        <dbReference type="ARBA" id="ARBA00004752"/>
    </source>
</evidence>